<dbReference type="SUPFAM" id="SSF51445">
    <property type="entry name" value="(Trans)glycosidases"/>
    <property type="match status" value="1"/>
</dbReference>
<dbReference type="Pfam" id="PF01915">
    <property type="entry name" value="Glyco_hydro_3_C"/>
    <property type="match status" value="1"/>
</dbReference>
<dbReference type="InterPro" id="IPR036881">
    <property type="entry name" value="Glyco_hydro_3_C_sf"/>
</dbReference>
<name>A0A1E3P3U6_WICAA</name>
<comment type="catalytic activity">
    <reaction evidence="1 11">
        <text>Hydrolysis of terminal, non-reducing beta-D-glucosyl residues with release of beta-D-glucose.</text>
        <dbReference type="EC" id="3.2.1.21"/>
    </reaction>
</comment>
<evidence type="ECO:0000259" key="15">
    <source>
        <dbReference type="Pfam" id="PF01915"/>
    </source>
</evidence>
<evidence type="ECO:0000256" key="2">
    <source>
        <dbReference type="ARBA" id="ARBA00004987"/>
    </source>
</evidence>
<dbReference type="GO" id="GO:0030245">
    <property type="term" value="P:cellulose catabolic process"/>
    <property type="evidence" value="ECO:0007669"/>
    <property type="project" value="UniProtKB-UniPathway"/>
</dbReference>
<dbReference type="Pfam" id="PF00933">
    <property type="entry name" value="Glyco_hydro_3"/>
    <property type="match status" value="1"/>
</dbReference>
<sequence length="848" mass="92191">MLIPLSGIASLLALSQAITVNTSAPEASADDPYNHSPSFYPSPQGGRLHDGKWQAAYHRARSLVDQMTITEKVNLTTGIGALNGPCSGNTGSVPRLNISSICIQDGPLSVRGADLTDVFPCGMAAATSFNKELVYDRAVAIASEFKGKGADIMLGAVYGPMGVKAAGGRGWEGHGPDPYLEGAFAYLETIGIQSQGVVSVAKHLIAQEQEHFRFARTSKLEMGKIIDPEMFNTTSSLSSDIDDRAIHEIYLWPFAEAVRAGVSSVMCSYNKLNSSHTCQNSYLLNYLLKEELGFQGFVMSDWRALYAGLDAANAGLDMNMPGETKYFGGNLTTAVLNGTLPQERLDDMVTRILSGLIYAGVDNPDGPNYNAQTFLTQGHEYFVQKKGDIITLNKHVDVRSDFNRAVSLKSAVEGIVLLKNEKNALPLTKENTKRISILGQAAGDDSKGTSCALYGCGTGATGTGYGSAAGTYTYFITPAGGIGTRAQEAKISYEFIGESWDQKDAMDSASFADVAIVVANSVVGEEIDQVDGNYGDLNNLTLWHNAVPLIQNISSINNNTIVIITSGQQVDLEPFIENENVTAVIYSSYLGQDFGTALAKVLFGDENPSGKLPFTFAKNVEDYIPIINKVEVQNPVDRYNESIFVDYRYFDKYDKPVRYEFGYGLSYSNFSLSDIGVEIIEPFTENAQPAGVEYSEVYQYTQSSMDPNEYVFPEGFDKLAKVTYPYIDDASSIKPNSSYDYPEGYSTKQLDGPVSLAGGGLGGNPHLWDIGYVVTAKVTNEGPYFGGFAPQLYVKYPDNEEFPTPPVQLRVGQTEVQNIKKKSSNSRPSNSTQNNIINIKIKEWLNSP</sequence>
<proteinExistence type="inferred from homology"/>
<feature type="domain" description="Glycoside hydrolase family 3 C-terminal" evidence="15">
    <location>
        <begin position="415"/>
        <end position="667"/>
    </location>
</feature>
<dbReference type="PRINTS" id="PR00133">
    <property type="entry name" value="GLHYDRLASE3"/>
</dbReference>
<protein>
    <recommendedName>
        <fullName evidence="4 11">beta-glucosidase</fullName>
        <ecNumber evidence="4 11">3.2.1.21</ecNumber>
    </recommendedName>
</protein>
<evidence type="ECO:0000256" key="8">
    <source>
        <dbReference type="ARBA" id="ARBA00023277"/>
    </source>
</evidence>
<organism evidence="16 17">
    <name type="scientific">Wickerhamomyces anomalus (strain ATCC 58044 / CBS 1984 / NCYC 433 / NRRL Y-366-8)</name>
    <name type="common">Yeast</name>
    <name type="synonym">Hansenula anomala</name>
    <dbReference type="NCBI Taxonomy" id="683960"/>
    <lineage>
        <taxon>Eukaryota</taxon>
        <taxon>Fungi</taxon>
        <taxon>Dikarya</taxon>
        <taxon>Ascomycota</taxon>
        <taxon>Saccharomycotina</taxon>
        <taxon>Saccharomycetes</taxon>
        <taxon>Phaffomycetales</taxon>
        <taxon>Wickerhamomycetaceae</taxon>
        <taxon>Wickerhamomyces</taxon>
    </lineage>
</organism>
<dbReference type="InterPro" id="IPR050288">
    <property type="entry name" value="Cellulose_deg_GH3"/>
</dbReference>
<evidence type="ECO:0000256" key="9">
    <source>
        <dbReference type="ARBA" id="ARBA00023295"/>
    </source>
</evidence>
<dbReference type="Gene3D" id="3.20.20.300">
    <property type="entry name" value="Glycoside hydrolase, family 3, N-terminal domain"/>
    <property type="match status" value="1"/>
</dbReference>
<evidence type="ECO:0000256" key="10">
    <source>
        <dbReference type="ARBA" id="ARBA00023326"/>
    </source>
</evidence>
<dbReference type="PROSITE" id="PS00775">
    <property type="entry name" value="GLYCOSYL_HYDROL_F3"/>
    <property type="match status" value="1"/>
</dbReference>
<dbReference type="InterPro" id="IPR013783">
    <property type="entry name" value="Ig-like_fold"/>
</dbReference>
<feature type="signal peptide" evidence="13">
    <location>
        <begin position="1"/>
        <end position="17"/>
    </location>
</feature>
<dbReference type="EMBL" id="KV454210">
    <property type="protein sequence ID" value="ODQ59968.1"/>
    <property type="molecule type" value="Genomic_DNA"/>
</dbReference>
<evidence type="ECO:0000259" key="14">
    <source>
        <dbReference type="Pfam" id="PF00933"/>
    </source>
</evidence>
<dbReference type="PANTHER" id="PTHR42715">
    <property type="entry name" value="BETA-GLUCOSIDASE"/>
    <property type="match status" value="1"/>
</dbReference>
<feature type="domain" description="Glycoside hydrolase family 3 N-terminal" evidence="14">
    <location>
        <begin position="240"/>
        <end position="354"/>
    </location>
</feature>
<dbReference type="Gene3D" id="3.40.50.1700">
    <property type="entry name" value="Glycoside hydrolase family 3 C-terminal domain"/>
    <property type="match status" value="1"/>
</dbReference>
<feature type="chain" id="PRO_5009133680" description="beta-glucosidase" evidence="13">
    <location>
        <begin position="18"/>
        <end position="848"/>
    </location>
</feature>
<keyword evidence="10 11" id="KW-0624">Polysaccharide degradation</keyword>
<dbReference type="EC" id="3.2.1.21" evidence="4 11"/>
<keyword evidence="8 11" id="KW-0119">Carbohydrate metabolism</keyword>
<evidence type="ECO:0000256" key="6">
    <source>
        <dbReference type="ARBA" id="ARBA00023001"/>
    </source>
</evidence>
<dbReference type="FunFam" id="3.20.20.300:FF:000002">
    <property type="entry name" value="Probable beta-glucosidase"/>
    <property type="match status" value="1"/>
</dbReference>
<keyword evidence="5 11" id="KW-0378">Hydrolase</keyword>
<evidence type="ECO:0000256" key="3">
    <source>
        <dbReference type="ARBA" id="ARBA00005336"/>
    </source>
</evidence>
<comment type="pathway">
    <text evidence="2 11">Glycan metabolism; cellulose degradation.</text>
</comment>
<dbReference type="InterPro" id="IPR001764">
    <property type="entry name" value="Glyco_hydro_3_N"/>
</dbReference>
<gene>
    <name evidence="16" type="ORF">WICANDRAFT_104993</name>
</gene>
<evidence type="ECO:0000256" key="1">
    <source>
        <dbReference type="ARBA" id="ARBA00000448"/>
    </source>
</evidence>
<dbReference type="InterPro" id="IPR019800">
    <property type="entry name" value="Glyco_hydro_3_AS"/>
</dbReference>
<evidence type="ECO:0000256" key="12">
    <source>
        <dbReference type="SAM" id="MobiDB-lite"/>
    </source>
</evidence>
<dbReference type="InterPro" id="IPR017853">
    <property type="entry name" value="GH"/>
</dbReference>
<dbReference type="RefSeq" id="XP_019039175.1">
    <property type="nucleotide sequence ID" value="XM_019180433.1"/>
</dbReference>
<reference evidence="16 17" key="1">
    <citation type="journal article" date="2016" name="Proc. Natl. Acad. Sci. U.S.A.">
        <title>Comparative genomics of biotechnologically important yeasts.</title>
        <authorList>
            <person name="Riley R."/>
            <person name="Haridas S."/>
            <person name="Wolfe K.H."/>
            <person name="Lopes M.R."/>
            <person name="Hittinger C.T."/>
            <person name="Goeker M."/>
            <person name="Salamov A.A."/>
            <person name="Wisecaver J.H."/>
            <person name="Long T.M."/>
            <person name="Calvey C.H."/>
            <person name="Aerts A.L."/>
            <person name="Barry K.W."/>
            <person name="Choi C."/>
            <person name="Clum A."/>
            <person name="Coughlan A.Y."/>
            <person name="Deshpande S."/>
            <person name="Douglass A.P."/>
            <person name="Hanson S.J."/>
            <person name="Klenk H.-P."/>
            <person name="LaButti K.M."/>
            <person name="Lapidus A."/>
            <person name="Lindquist E.A."/>
            <person name="Lipzen A.M."/>
            <person name="Meier-Kolthoff J.P."/>
            <person name="Ohm R.A."/>
            <person name="Otillar R.P."/>
            <person name="Pangilinan J.L."/>
            <person name="Peng Y."/>
            <person name="Rokas A."/>
            <person name="Rosa C.A."/>
            <person name="Scheuner C."/>
            <person name="Sibirny A.A."/>
            <person name="Slot J.C."/>
            <person name="Stielow J.B."/>
            <person name="Sun H."/>
            <person name="Kurtzman C.P."/>
            <person name="Blackwell M."/>
            <person name="Grigoriev I.V."/>
            <person name="Jeffries T.W."/>
        </authorList>
    </citation>
    <scope>NUCLEOTIDE SEQUENCE [LARGE SCALE GENOMIC DNA]</scope>
    <source>
        <strain evidence="17">ATCC 58044 / CBS 1984 / NCYC 433 / NRRL Y-366-8</strain>
    </source>
</reference>
<dbReference type="InterPro" id="IPR002772">
    <property type="entry name" value="Glyco_hydro_3_C"/>
</dbReference>
<keyword evidence="6" id="KW-0136">Cellulose degradation</keyword>
<keyword evidence="13" id="KW-0732">Signal</keyword>
<evidence type="ECO:0000256" key="11">
    <source>
        <dbReference type="RuleBase" id="RU361161"/>
    </source>
</evidence>
<dbReference type="Gene3D" id="2.60.40.10">
    <property type="entry name" value="Immunoglobulins"/>
    <property type="match status" value="1"/>
</dbReference>
<comment type="similarity">
    <text evidence="3 11">Belongs to the glycosyl hydrolase 3 family.</text>
</comment>
<feature type="region of interest" description="Disordered" evidence="12">
    <location>
        <begin position="25"/>
        <end position="47"/>
    </location>
</feature>
<dbReference type="GeneID" id="30197679"/>
<keyword evidence="7" id="KW-0325">Glycoprotein</keyword>
<dbReference type="PANTHER" id="PTHR42715:SF2">
    <property type="entry name" value="BETA-GLUCOSIDASE F-RELATED"/>
    <property type="match status" value="1"/>
</dbReference>
<keyword evidence="17" id="KW-1185">Reference proteome</keyword>
<dbReference type="STRING" id="683960.A0A1E3P3U6"/>
<dbReference type="UniPathway" id="UPA00696"/>
<dbReference type="AlphaFoldDB" id="A0A1E3P3U6"/>
<dbReference type="Proteomes" id="UP000094112">
    <property type="component" value="Unassembled WGS sequence"/>
</dbReference>
<evidence type="ECO:0000256" key="7">
    <source>
        <dbReference type="ARBA" id="ARBA00023180"/>
    </source>
</evidence>
<evidence type="ECO:0000313" key="17">
    <source>
        <dbReference type="Proteomes" id="UP000094112"/>
    </source>
</evidence>
<accession>A0A1E3P3U6</accession>
<keyword evidence="9 11" id="KW-0326">Glycosidase</keyword>
<dbReference type="InterPro" id="IPR036962">
    <property type="entry name" value="Glyco_hydro_3_N_sf"/>
</dbReference>
<evidence type="ECO:0000256" key="5">
    <source>
        <dbReference type="ARBA" id="ARBA00022801"/>
    </source>
</evidence>
<dbReference type="GO" id="GO:0008422">
    <property type="term" value="F:beta-glucosidase activity"/>
    <property type="evidence" value="ECO:0007669"/>
    <property type="project" value="UniProtKB-EC"/>
</dbReference>
<dbReference type="SUPFAM" id="SSF52279">
    <property type="entry name" value="Beta-D-glucan exohydrolase, C-terminal domain"/>
    <property type="match status" value="1"/>
</dbReference>
<evidence type="ECO:0000313" key="16">
    <source>
        <dbReference type="EMBL" id="ODQ59968.1"/>
    </source>
</evidence>
<dbReference type="OrthoDB" id="416222at2759"/>
<evidence type="ECO:0000256" key="13">
    <source>
        <dbReference type="SAM" id="SignalP"/>
    </source>
</evidence>
<evidence type="ECO:0000256" key="4">
    <source>
        <dbReference type="ARBA" id="ARBA00012744"/>
    </source>
</evidence>